<evidence type="ECO:0000256" key="3">
    <source>
        <dbReference type="ARBA" id="ARBA00023163"/>
    </source>
</evidence>
<dbReference type="SMART" id="SM00866">
    <property type="entry name" value="UTRA"/>
    <property type="match status" value="1"/>
</dbReference>
<dbReference type="GO" id="GO:0045892">
    <property type="term" value="P:negative regulation of DNA-templated transcription"/>
    <property type="evidence" value="ECO:0007669"/>
    <property type="project" value="TreeGrafter"/>
</dbReference>
<dbReference type="Pfam" id="PF00392">
    <property type="entry name" value="GntR"/>
    <property type="match status" value="1"/>
</dbReference>
<dbReference type="OrthoDB" id="7363114at2"/>
<feature type="domain" description="HTH gntR-type" evidence="4">
    <location>
        <begin position="11"/>
        <end position="79"/>
    </location>
</feature>
<dbReference type="InterPro" id="IPR011663">
    <property type="entry name" value="UTRA"/>
</dbReference>
<dbReference type="InterPro" id="IPR036388">
    <property type="entry name" value="WH-like_DNA-bd_sf"/>
</dbReference>
<evidence type="ECO:0000256" key="1">
    <source>
        <dbReference type="ARBA" id="ARBA00023015"/>
    </source>
</evidence>
<dbReference type="SUPFAM" id="SSF64288">
    <property type="entry name" value="Chorismate lyase-like"/>
    <property type="match status" value="1"/>
</dbReference>
<dbReference type="FunFam" id="1.10.10.10:FF:000079">
    <property type="entry name" value="GntR family transcriptional regulator"/>
    <property type="match status" value="1"/>
</dbReference>
<dbReference type="Gene3D" id="3.40.1410.10">
    <property type="entry name" value="Chorismate lyase-like"/>
    <property type="match status" value="1"/>
</dbReference>
<keyword evidence="2" id="KW-0238">DNA-binding</keyword>
<evidence type="ECO:0000259" key="4">
    <source>
        <dbReference type="PROSITE" id="PS50949"/>
    </source>
</evidence>
<accession>F2N7K0</accession>
<keyword evidence="6" id="KW-1185">Reference proteome</keyword>
<dbReference type="Pfam" id="PF07702">
    <property type="entry name" value="UTRA"/>
    <property type="match status" value="1"/>
</dbReference>
<dbReference type="HOGENOM" id="CLU_063236_4_2_11"/>
<proteinExistence type="predicted"/>
<dbReference type="GO" id="GO:0003700">
    <property type="term" value="F:DNA-binding transcription factor activity"/>
    <property type="evidence" value="ECO:0007669"/>
    <property type="project" value="InterPro"/>
</dbReference>
<evidence type="ECO:0000313" key="5">
    <source>
        <dbReference type="EMBL" id="AEB06816.1"/>
    </source>
</evidence>
<dbReference type="RefSeq" id="WP_013708559.1">
    <property type="nucleotide sequence ID" value="NC_015389.1"/>
</dbReference>
<dbReference type="eggNOG" id="COG2188">
    <property type="taxonomic scope" value="Bacteria"/>
</dbReference>
<dbReference type="PANTHER" id="PTHR44846:SF1">
    <property type="entry name" value="MANNOSYL-D-GLYCERATE TRANSPORT_METABOLISM SYSTEM REPRESSOR MNGR-RELATED"/>
    <property type="match status" value="1"/>
</dbReference>
<evidence type="ECO:0000313" key="6">
    <source>
        <dbReference type="Proteomes" id="UP000006851"/>
    </source>
</evidence>
<dbReference type="CDD" id="cd07377">
    <property type="entry name" value="WHTH_GntR"/>
    <property type="match status" value="1"/>
</dbReference>
<dbReference type="EMBL" id="CP002628">
    <property type="protein sequence ID" value="AEB06816.1"/>
    <property type="molecule type" value="Genomic_DNA"/>
</dbReference>
<name>F2N7K0_CORGP</name>
<dbReference type="InterPro" id="IPR000524">
    <property type="entry name" value="Tscrpt_reg_HTH_GntR"/>
</dbReference>
<evidence type="ECO:0000256" key="2">
    <source>
        <dbReference type="ARBA" id="ARBA00023125"/>
    </source>
</evidence>
<organism evidence="5 6">
    <name type="scientific">Coriobacterium glomerans (strain ATCC 49209 / DSM 20642 / JCM 10262 / PW2)</name>
    <dbReference type="NCBI Taxonomy" id="700015"/>
    <lineage>
        <taxon>Bacteria</taxon>
        <taxon>Bacillati</taxon>
        <taxon>Actinomycetota</taxon>
        <taxon>Coriobacteriia</taxon>
        <taxon>Coriobacteriales</taxon>
        <taxon>Coriobacteriaceae</taxon>
        <taxon>Coriobacterium</taxon>
    </lineage>
</organism>
<dbReference type="STRING" id="700015.Corgl_0702"/>
<protein>
    <submittedName>
        <fullName evidence="5">Transcriptional regulator, GntR family</fullName>
    </submittedName>
</protein>
<dbReference type="InterPro" id="IPR050679">
    <property type="entry name" value="Bact_HTH_transcr_reg"/>
</dbReference>
<dbReference type="Gene3D" id="1.10.10.10">
    <property type="entry name" value="Winged helix-like DNA-binding domain superfamily/Winged helix DNA-binding domain"/>
    <property type="match status" value="1"/>
</dbReference>
<dbReference type="PRINTS" id="PR00035">
    <property type="entry name" value="HTHGNTR"/>
</dbReference>
<dbReference type="InterPro" id="IPR036390">
    <property type="entry name" value="WH_DNA-bd_sf"/>
</dbReference>
<dbReference type="PROSITE" id="PS50949">
    <property type="entry name" value="HTH_GNTR"/>
    <property type="match status" value="1"/>
</dbReference>
<dbReference type="GO" id="GO:0003677">
    <property type="term" value="F:DNA binding"/>
    <property type="evidence" value="ECO:0007669"/>
    <property type="project" value="UniProtKB-KW"/>
</dbReference>
<gene>
    <name evidence="5" type="ordered locus">Corgl_0702</name>
</gene>
<dbReference type="Proteomes" id="UP000006851">
    <property type="component" value="Chromosome"/>
</dbReference>
<dbReference type="SMART" id="SM00345">
    <property type="entry name" value="HTH_GNTR"/>
    <property type="match status" value="1"/>
</dbReference>
<keyword evidence="1" id="KW-0805">Transcription regulation</keyword>
<dbReference type="InterPro" id="IPR028978">
    <property type="entry name" value="Chorismate_lyase_/UTRA_dom_sf"/>
</dbReference>
<sequence>MATKISSDASISLYQQVMVELKKEIEIGTYEPGSQIPTEAELTRIYSVGRVTVRRAVDELVCQGYLTKQQGRGTFVNAGKMTRKVHQKDDIQSFSCVCRANGMKAGGRLISRKVISADNELANLLSTAKGDELVLVERVRTADGIPVMLENDYFIRSEFSFLEREKLNGASIFELVSDRTGRTPQGSDPCTLEVVRANAEVAKHLSIPAGEPMFFMNVRFLDAKGLPLFVGHQYIVGSRYIFDI</sequence>
<dbReference type="AlphaFoldDB" id="F2N7K0"/>
<dbReference type="KEGG" id="cgo:Corgl_0702"/>
<dbReference type="PANTHER" id="PTHR44846">
    <property type="entry name" value="MANNOSYL-D-GLYCERATE TRANSPORT/METABOLISM SYSTEM REPRESSOR MNGR-RELATED"/>
    <property type="match status" value="1"/>
</dbReference>
<reference evidence="6" key="1">
    <citation type="journal article" date="2013" name="Stand. Genomic Sci.">
        <title>Complete genome sequence of Coriobacterium glomerans type strain (PW2(T)) from the midgut of Pyrrhocoris apterus L. (red soldier bug).</title>
        <authorList>
            <person name="Stackebrandt E."/>
            <person name="Zeytun A."/>
            <person name="Lapidus A."/>
            <person name="Nolan M."/>
            <person name="Lucas S."/>
            <person name="Hammon N."/>
            <person name="Deshpande S."/>
            <person name="Cheng J.F."/>
            <person name="Tapia R."/>
            <person name="Goodwin L.A."/>
            <person name="Pitluck S."/>
            <person name="Liolios K."/>
            <person name="Pagani I."/>
            <person name="Ivanova N."/>
            <person name="Mavromatis K."/>
            <person name="Mikhailova N."/>
            <person name="Huntemann M."/>
            <person name="Pati A."/>
            <person name="Chen A."/>
            <person name="Palaniappan K."/>
            <person name="Chang Y.J."/>
            <person name="Land M."/>
            <person name="Hauser L."/>
            <person name="Rohde M."/>
            <person name="Pukall R."/>
            <person name="Goker M."/>
            <person name="Detter J.C."/>
            <person name="Woyke T."/>
            <person name="Bristow J."/>
            <person name="Eisen J.A."/>
            <person name="Markowitz V."/>
            <person name="Hugenholtz P."/>
            <person name="Kyrpides N.C."/>
            <person name="Klenk H.P."/>
        </authorList>
    </citation>
    <scope>NUCLEOTIDE SEQUENCE</scope>
    <source>
        <strain evidence="6">ATCC 49209 / DSM 20642 / JCM 10262 / PW2</strain>
    </source>
</reference>
<dbReference type="SUPFAM" id="SSF46785">
    <property type="entry name" value="Winged helix' DNA-binding domain"/>
    <property type="match status" value="1"/>
</dbReference>
<keyword evidence="3" id="KW-0804">Transcription</keyword>